<dbReference type="InterPro" id="IPR001753">
    <property type="entry name" value="Enoyl-CoA_hydra/iso"/>
</dbReference>
<dbReference type="KEGG" id="naj:B1756_14150"/>
<dbReference type="AlphaFoldDB" id="A0A2Z2HVF3"/>
<dbReference type="EMBL" id="CP019893">
    <property type="protein sequence ID" value="ARS90753.1"/>
    <property type="molecule type" value="Genomic_DNA"/>
</dbReference>
<dbReference type="GeneID" id="32895238"/>
<keyword evidence="2" id="KW-0456">Lyase</keyword>
<gene>
    <name evidence="3" type="ORF">B1756_14150</name>
</gene>
<dbReference type="Pfam" id="PF00378">
    <property type="entry name" value="ECH_1"/>
    <property type="match status" value="1"/>
</dbReference>
<dbReference type="PANTHER" id="PTHR11941">
    <property type="entry name" value="ENOYL-COA HYDRATASE-RELATED"/>
    <property type="match status" value="1"/>
</dbReference>
<evidence type="ECO:0008006" key="5">
    <source>
        <dbReference type="Google" id="ProtNLM"/>
    </source>
</evidence>
<evidence type="ECO:0000256" key="2">
    <source>
        <dbReference type="ARBA" id="ARBA00023239"/>
    </source>
</evidence>
<evidence type="ECO:0000313" key="4">
    <source>
        <dbReference type="Proteomes" id="UP000250088"/>
    </source>
</evidence>
<dbReference type="Proteomes" id="UP000250088">
    <property type="component" value="Chromosome"/>
</dbReference>
<dbReference type="CDD" id="cd06558">
    <property type="entry name" value="crotonase-like"/>
    <property type="match status" value="1"/>
</dbReference>
<evidence type="ECO:0000256" key="1">
    <source>
        <dbReference type="ARBA" id="ARBA00023098"/>
    </source>
</evidence>
<name>A0A2Z2HVF3_9EURY</name>
<dbReference type="GO" id="GO:0006635">
    <property type="term" value="P:fatty acid beta-oxidation"/>
    <property type="evidence" value="ECO:0007669"/>
    <property type="project" value="TreeGrafter"/>
</dbReference>
<dbReference type="SUPFAM" id="SSF52096">
    <property type="entry name" value="ClpP/crotonase"/>
    <property type="match status" value="1"/>
</dbReference>
<accession>A0A2Z2HVF3</accession>
<proteinExistence type="predicted"/>
<reference evidence="4" key="1">
    <citation type="submission" date="2017-02" db="EMBL/GenBank/DDBJ databases">
        <title>Natronthermophilus aegyptiacus gen. nov.,sp. nov., an aerobic, extremely halophilic alkalithermophilic archaeon isolated from the athalassohaline Wadi An Natrun, Egypt.</title>
        <authorList>
            <person name="Zhao B."/>
        </authorList>
    </citation>
    <scope>NUCLEOTIDE SEQUENCE [LARGE SCALE GENOMIC DNA]</scope>
    <source>
        <strain evidence="4">JW/NM-HA 15</strain>
    </source>
</reference>
<sequence>MSERTADNGRASLEIADGVATVRLTDPDRRNAFSPELGEDVLAAFLEIDERDDVSAVVLTASGPVFCAGLDLEVLQGDDSDRREYLFELLGAVTEWCSWSDRPVIVAADGPAPGAGAILIDSCDLRVGSEDVTMWWPEVAFGLAGQTIAARLVRQVGWPKATELMLLADEAELDAEAARDLGLLNRVVPGDEVEETAREMAAVIAEHDRAHDNVASHLQAIQHAREELIGSSVPYANWLGRDLRRVLEE</sequence>
<protein>
    <recommendedName>
        <fullName evidence="5">Enoyl-CoA hydratase</fullName>
    </recommendedName>
</protein>
<keyword evidence="1" id="KW-0443">Lipid metabolism</keyword>
<dbReference type="OrthoDB" id="275359at2157"/>
<dbReference type="GO" id="GO:0016829">
    <property type="term" value="F:lyase activity"/>
    <property type="evidence" value="ECO:0007669"/>
    <property type="project" value="UniProtKB-KW"/>
</dbReference>
<dbReference type="Gene3D" id="3.90.226.10">
    <property type="entry name" value="2-enoyl-CoA Hydratase, Chain A, domain 1"/>
    <property type="match status" value="1"/>
</dbReference>
<keyword evidence="4" id="KW-1185">Reference proteome</keyword>
<organism evidence="3 4">
    <name type="scientific">Natrarchaeobaculum aegyptiacum</name>
    <dbReference type="NCBI Taxonomy" id="745377"/>
    <lineage>
        <taxon>Archaea</taxon>
        <taxon>Methanobacteriati</taxon>
        <taxon>Methanobacteriota</taxon>
        <taxon>Stenosarchaea group</taxon>
        <taxon>Halobacteria</taxon>
        <taxon>Halobacteriales</taxon>
        <taxon>Natrialbaceae</taxon>
        <taxon>Natrarchaeobaculum</taxon>
    </lineage>
</organism>
<evidence type="ECO:0000313" key="3">
    <source>
        <dbReference type="EMBL" id="ARS90753.1"/>
    </source>
</evidence>
<dbReference type="InterPro" id="IPR029045">
    <property type="entry name" value="ClpP/crotonase-like_dom_sf"/>
</dbReference>
<dbReference type="PANTHER" id="PTHR11941:SF169">
    <property type="entry name" value="(7AS)-7A-METHYL-1,5-DIOXO-2,3,5,6,7,7A-HEXAHYDRO-1H-INDENE-CARBOXYL-COA HYDROLASE"/>
    <property type="match status" value="1"/>
</dbReference>
<dbReference type="RefSeq" id="WP_086889121.1">
    <property type="nucleotide sequence ID" value="NZ_CP019893.1"/>
</dbReference>